<feature type="compositionally biased region" description="Basic and acidic residues" evidence="1">
    <location>
        <begin position="46"/>
        <end position="71"/>
    </location>
</feature>
<evidence type="ECO:0000313" key="4">
    <source>
        <dbReference type="EMBL" id="OHW62239.1"/>
    </source>
</evidence>
<comment type="caution">
    <text evidence="4">The sequence shown here is derived from an EMBL/GenBank/DDBJ whole genome shotgun (WGS) entry which is preliminary data.</text>
</comment>
<keyword evidence="2" id="KW-0732">Signal</keyword>
<sequence length="203" mass="21871">MKRLAALVIGLLTLGAVLSGCSGSEEKGTGKAEESVVADSSEESSEEKAESAEPEETKETEDGQAEAEKPIKVYVPNQDATALVEVPVEENADKNPEEIVIDKLKEQETGNQEYRKAIREDIVVHSVTVEGDMAIVDISSENLMGSGMEESFLIDSVVMSLTALDGIERVQFLVDGEKRDSLMGHIEIGYPLTAEDVGNNVDN</sequence>
<dbReference type="PROSITE" id="PS51257">
    <property type="entry name" value="PROKAR_LIPOPROTEIN"/>
    <property type="match status" value="1"/>
</dbReference>
<evidence type="ECO:0000313" key="5">
    <source>
        <dbReference type="Proteomes" id="UP000180254"/>
    </source>
</evidence>
<feature type="region of interest" description="Disordered" evidence="1">
    <location>
        <begin position="20"/>
        <end position="71"/>
    </location>
</feature>
<dbReference type="RefSeq" id="WP_071062880.1">
    <property type="nucleotide sequence ID" value="NZ_MKIE01000004.1"/>
</dbReference>
<dbReference type="EMBL" id="MKIE01000004">
    <property type="protein sequence ID" value="OHW62239.1"/>
    <property type="molecule type" value="Genomic_DNA"/>
</dbReference>
<reference evidence="4 5" key="1">
    <citation type="submission" date="2016-09" db="EMBL/GenBank/DDBJ databases">
        <title>Genome sequence of Eubacterium angustum.</title>
        <authorList>
            <person name="Poehlein A."/>
            <person name="Daniel R."/>
        </authorList>
    </citation>
    <scope>NUCLEOTIDE SEQUENCE [LARGE SCALE GENOMIC DNA]</scope>
    <source>
        <strain evidence="4 5">DSM 1989</strain>
    </source>
</reference>
<protein>
    <submittedName>
        <fullName evidence="4">Sporulation and spore germination</fullName>
    </submittedName>
</protein>
<dbReference type="Proteomes" id="UP000180254">
    <property type="component" value="Unassembled WGS sequence"/>
</dbReference>
<dbReference type="Pfam" id="PF10646">
    <property type="entry name" value="Germane"/>
    <property type="match status" value="1"/>
</dbReference>
<gene>
    <name evidence="4" type="ORF">EUAN_13090</name>
</gene>
<keyword evidence="5" id="KW-1185">Reference proteome</keyword>
<feature type="chain" id="PRO_5039156513" evidence="2">
    <location>
        <begin position="20"/>
        <end position="203"/>
    </location>
</feature>
<accession>A0A1S1V929</accession>
<dbReference type="SMART" id="SM00909">
    <property type="entry name" value="Germane"/>
    <property type="match status" value="1"/>
</dbReference>
<dbReference type="AlphaFoldDB" id="A0A1S1V929"/>
<evidence type="ECO:0000259" key="3">
    <source>
        <dbReference type="SMART" id="SM00909"/>
    </source>
</evidence>
<evidence type="ECO:0000256" key="2">
    <source>
        <dbReference type="SAM" id="SignalP"/>
    </source>
</evidence>
<feature type="compositionally biased region" description="Basic and acidic residues" evidence="1">
    <location>
        <begin position="24"/>
        <end position="34"/>
    </location>
</feature>
<feature type="signal peptide" evidence="2">
    <location>
        <begin position="1"/>
        <end position="19"/>
    </location>
</feature>
<dbReference type="InterPro" id="IPR019606">
    <property type="entry name" value="GerMN"/>
</dbReference>
<organism evidence="4 5">
    <name type="scientific">Andreesenia angusta</name>
    <dbReference type="NCBI Taxonomy" id="39480"/>
    <lineage>
        <taxon>Bacteria</taxon>
        <taxon>Bacillati</taxon>
        <taxon>Bacillota</taxon>
        <taxon>Tissierellia</taxon>
        <taxon>Tissierellales</taxon>
        <taxon>Gottschalkiaceae</taxon>
        <taxon>Andreesenia</taxon>
    </lineage>
</organism>
<feature type="domain" description="GerMN" evidence="3">
    <location>
        <begin position="97"/>
        <end position="183"/>
    </location>
</feature>
<name>A0A1S1V929_9FIRM</name>
<proteinExistence type="predicted"/>
<evidence type="ECO:0000256" key="1">
    <source>
        <dbReference type="SAM" id="MobiDB-lite"/>
    </source>
</evidence>
<dbReference type="STRING" id="39480.EUAN_13090"/>